<dbReference type="InterPro" id="IPR017452">
    <property type="entry name" value="GPCR_Rhodpsn_7TM"/>
</dbReference>
<dbReference type="GO" id="GO:0004930">
    <property type="term" value="F:G protein-coupled receptor activity"/>
    <property type="evidence" value="ECO:0007669"/>
    <property type="project" value="UniProtKB-KW"/>
</dbReference>
<sequence>MTSLTQNSTTSSSCNNYGNYTDFKDFCWYYEDSISTLTWIIVCVSLPLTSLAIFFLCIKVRNGHIGQIYLINLYISDLVQLFCMVVHMSGVQDDLTPIIFSFYVYPSGLMASVSFMVCVSMERYLVVAHPVWYQQRRTIKVTVVVCVLVWIISVFVGLLNNDYLGAFLIIPLPLLIFFLIKTIKAVSATSVPSDEKQRIVAVLVLVVLIYILVFVPRTILEILYLTNTNWQTLYFVYDTTCSLVQLNPLIDLIMYFFINKWVLDKLLGCLCCCKLDNNDLRTSVTTT</sequence>
<feature type="transmembrane region" description="Helical" evidence="10">
    <location>
        <begin position="102"/>
        <end position="126"/>
    </location>
</feature>
<keyword evidence="7" id="KW-0325">Glycoprotein</keyword>
<dbReference type="PRINTS" id="PR00237">
    <property type="entry name" value="GPCRRHODOPSN"/>
</dbReference>
<proteinExistence type="inferred from homology"/>
<dbReference type="GO" id="GO:0007200">
    <property type="term" value="P:phospholipase C-activating G protein-coupled receptor signaling pathway"/>
    <property type="evidence" value="ECO:0007669"/>
    <property type="project" value="TreeGrafter"/>
</dbReference>
<reference evidence="12" key="3">
    <citation type="submission" date="2025-09" db="UniProtKB">
        <authorList>
            <consortium name="Ensembl"/>
        </authorList>
    </citation>
    <scope>IDENTIFICATION</scope>
</reference>
<reference evidence="12" key="2">
    <citation type="submission" date="2025-08" db="UniProtKB">
        <authorList>
            <consortium name="Ensembl"/>
        </authorList>
    </citation>
    <scope>IDENTIFICATION</scope>
</reference>
<protein>
    <recommendedName>
        <fullName evidence="11">G-protein coupled receptors family 1 profile domain-containing protein</fullName>
    </recommendedName>
</protein>
<evidence type="ECO:0000256" key="9">
    <source>
        <dbReference type="RuleBase" id="RU000688"/>
    </source>
</evidence>
<keyword evidence="8 9" id="KW-0807">Transducer</keyword>
<dbReference type="SUPFAM" id="SSF81321">
    <property type="entry name" value="Family A G protein-coupled receptor-like"/>
    <property type="match status" value="1"/>
</dbReference>
<evidence type="ECO:0000259" key="11">
    <source>
        <dbReference type="PROSITE" id="PS50262"/>
    </source>
</evidence>
<evidence type="ECO:0000256" key="6">
    <source>
        <dbReference type="ARBA" id="ARBA00023170"/>
    </source>
</evidence>
<feature type="transmembrane region" description="Helical" evidence="10">
    <location>
        <begin position="70"/>
        <end position="90"/>
    </location>
</feature>
<evidence type="ECO:0000313" key="12">
    <source>
        <dbReference type="Ensembl" id="ENSACLP00000067946.1"/>
    </source>
</evidence>
<evidence type="ECO:0000256" key="4">
    <source>
        <dbReference type="ARBA" id="ARBA00023040"/>
    </source>
</evidence>
<dbReference type="GO" id="GO:0005886">
    <property type="term" value="C:plasma membrane"/>
    <property type="evidence" value="ECO:0007669"/>
    <property type="project" value="TreeGrafter"/>
</dbReference>
<accession>A0AAX7UTB1</accession>
<dbReference type="PROSITE" id="PS50262">
    <property type="entry name" value="G_PROTEIN_RECEP_F1_2"/>
    <property type="match status" value="1"/>
</dbReference>
<dbReference type="Pfam" id="PF00001">
    <property type="entry name" value="7tm_1"/>
    <property type="match status" value="1"/>
</dbReference>
<dbReference type="GeneID" id="113035382"/>
<feature type="transmembrane region" description="Helical" evidence="10">
    <location>
        <begin position="37"/>
        <end position="58"/>
    </location>
</feature>
<dbReference type="GeneTree" id="ENSGT00940000164014"/>
<feature type="transmembrane region" description="Helical" evidence="10">
    <location>
        <begin position="138"/>
        <end position="157"/>
    </location>
</feature>
<dbReference type="Gene3D" id="1.20.1070.10">
    <property type="entry name" value="Rhodopsin 7-helix transmembrane proteins"/>
    <property type="match status" value="2"/>
</dbReference>
<reference evidence="12" key="1">
    <citation type="submission" date="2018-05" db="EMBL/GenBank/DDBJ databases">
        <authorList>
            <person name="Datahose"/>
        </authorList>
    </citation>
    <scope>NUCLEOTIDE SEQUENCE</scope>
</reference>
<dbReference type="RefSeq" id="XP_026046707.1">
    <property type="nucleotide sequence ID" value="XM_026190922.1"/>
</dbReference>
<keyword evidence="3 10" id="KW-1133">Transmembrane helix</keyword>
<keyword evidence="2 9" id="KW-0812">Transmembrane</keyword>
<dbReference type="GO" id="GO:0035025">
    <property type="term" value="P:positive regulation of Rho protein signal transduction"/>
    <property type="evidence" value="ECO:0007669"/>
    <property type="project" value="TreeGrafter"/>
</dbReference>
<evidence type="ECO:0000256" key="5">
    <source>
        <dbReference type="ARBA" id="ARBA00023136"/>
    </source>
</evidence>
<keyword evidence="4 9" id="KW-0297">G-protein coupled receptor</keyword>
<evidence type="ECO:0000256" key="3">
    <source>
        <dbReference type="ARBA" id="ARBA00022989"/>
    </source>
</evidence>
<comment type="subcellular location">
    <subcellularLocation>
        <location evidence="1">Membrane</location>
        <topology evidence="1">Multi-pass membrane protein</topology>
    </subcellularLocation>
</comment>
<evidence type="ECO:0000313" key="13">
    <source>
        <dbReference type="Proteomes" id="UP000265100"/>
    </source>
</evidence>
<keyword evidence="6 9" id="KW-0675">Receptor</keyword>
<dbReference type="PROSITE" id="PS00237">
    <property type="entry name" value="G_PROTEIN_RECEP_F1_1"/>
    <property type="match status" value="1"/>
</dbReference>
<evidence type="ECO:0000256" key="10">
    <source>
        <dbReference type="SAM" id="Phobius"/>
    </source>
</evidence>
<dbReference type="Ensembl" id="ENSACLT00000085659.1">
    <property type="protein sequence ID" value="ENSACLP00000067946.1"/>
    <property type="gene ID" value="ENSACLG00000036768.1"/>
</dbReference>
<evidence type="ECO:0000256" key="7">
    <source>
        <dbReference type="ARBA" id="ARBA00023180"/>
    </source>
</evidence>
<keyword evidence="13" id="KW-1185">Reference proteome</keyword>
<keyword evidence="5 10" id="KW-0472">Membrane</keyword>
<dbReference type="PANTHER" id="PTHR24232:SF85">
    <property type="entry name" value="G-PROTEIN COUPLED RECEPTOR 4"/>
    <property type="match status" value="1"/>
</dbReference>
<evidence type="ECO:0000256" key="2">
    <source>
        <dbReference type="ARBA" id="ARBA00022692"/>
    </source>
</evidence>
<evidence type="ECO:0000256" key="8">
    <source>
        <dbReference type="ARBA" id="ARBA00023224"/>
    </source>
</evidence>
<feature type="domain" description="G-protein coupled receptors family 1 profile" evidence="11">
    <location>
        <begin position="48"/>
        <end position="255"/>
    </location>
</feature>
<comment type="similarity">
    <text evidence="9">Belongs to the G-protein coupled receptor 1 family.</text>
</comment>
<feature type="transmembrane region" description="Helical" evidence="10">
    <location>
        <begin position="232"/>
        <end position="258"/>
    </location>
</feature>
<organism evidence="12 13">
    <name type="scientific">Astatotilapia calliptera</name>
    <name type="common">Eastern happy</name>
    <name type="synonym">Chromis callipterus</name>
    <dbReference type="NCBI Taxonomy" id="8154"/>
    <lineage>
        <taxon>Eukaryota</taxon>
        <taxon>Metazoa</taxon>
        <taxon>Chordata</taxon>
        <taxon>Craniata</taxon>
        <taxon>Vertebrata</taxon>
        <taxon>Euteleostomi</taxon>
        <taxon>Actinopterygii</taxon>
        <taxon>Neopterygii</taxon>
        <taxon>Teleostei</taxon>
        <taxon>Neoteleostei</taxon>
        <taxon>Acanthomorphata</taxon>
        <taxon>Ovalentaria</taxon>
        <taxon>Cichlomorphae</taxon>
        <taxon>Cichliformes</taxon>
        <taxon>Cichlidae</taxon>
        <taxon>African cichlids</taxon>
        <taxon>Pseudocrenilabrinae</taxon>
        <taxon>Haplochromini</taxon>
        <taxon>Astatotilapia</taxon>
    </lineage>
</organism>
<dbReference type="PANTHER" id="PTHR24232">
    <property type="entry name" value="G-PROTEIN COUPLED RECEPTOR"/>
    <property type="match status" value="1"/>
</dbReference>
<name>A0AAX7UTB1_ASTCA</name>
<feature type="transmembrane region" description="Helical" evidence="10">
    <location>
        <begin position="163"/>
        <end position="180"/>
    </location>
</feature>
<dbReference type="InterPro" id="IPR000276">
    <property type="entry name" value="GPCR_Rhodpsn"/>
</dbReference>
<dbReference type="AlphaFoldDB" id="A0AAX7UTB1"/>
<feature type="transmembrane region" description="Helical" evidence="10">
    <location>
        <begin position="200"/>
        <end position="220"/>
    </location>
</feature>
<evidence type="ECO:0000256" key="1">
    <source>
        <dbReference type="ARBA" id="ARBA00004141"/>
    </source>
</evidence>
<dbReference type="Proteomes" id="UP000265100">
    <property type="component" value="Chromosome 13"/>
</dbReference>